<sequence>MKNLFSELEQLGLSQLGNIQIYKQEEEEERHLEELKMKETDIVYDRSYMCPVCDKQFKSKAVKTGKARLKSTDTDLRPVYDYIDPIKYDAVVCPSCGYAAMNRFFTNITDLQRKWIREQISVNFKGLAQDNDIYDYEEALKRYKLALINAVVKKGKLSEKAYTCLKITWLLRGKEALIRNKELPIIESLKKQELEFAKKAYEGFSQAFGKESFPICGMDEITVTYLIGELARRTGNDEEALRWLSKVITSRAANERIKDRAREVKNIIKKEQEKIAES</sequence>
<evidence type="ECO:0008006" key="3">
    <source>
        <dbReference type="Google" id="ProtNLM"/>
    </source>
</evidence>
<dbReference type="OrthoDB" id="9780343at2"/>
<dbReference type="AlphaFoldDB" id="A0A4R3MQ12"/>
<dbReference type="Pfam" id="PF09986">
    <property type="entry name" value="DUF2225"/>
    <property type="match status" value="1"/>
</dbReference>
<comment type="caution">
    <text evidence="1">The sequence shown here is derived from an EMBL/GenBank/DDBJ whole genome shotgun (WGS) entry which is preliminary data.</text>
</comment>
<proteinExistence type="predicted"/>
<evidence type="ECO:0000313" key="1">
    <source>
        <dbReference type="EMBL" id="TCT15719.1"/>
    </source>
</evidence>
<reference evidence="1 2" key="1">
    <citation type="submission" date="2019-03" db="EMBL/GenBank/DDBJ databases">
        <title>Genomic Encyclopedia of Type Strains, Phase IV (KMG-IV): sequencing the most valuable type-strain genomes for metagenomic binning, comparative biology and taxonomic classification.</title>
        <authorList>
            <person name="Goeker M."/>
        </authorList>
    </citation>
    <scope>NUCLEOTIDE SEQUENCE [LARGE SCALE GENOMIC DNA]</scope>
    <source>
        <strain evidence="1 2">DSM 24629</strain>
    </source>
</reference>
<dbReference type="InterPro" id="IPR018708">
    <property type="entry name" value="DUF2225"/>
</dbReference>
<dbReference type="RefSeq" id="WP_132251615.1">
    <property type="nucleotide sequence ID" value="NZ_SMAL01000003.1"/>
</dbReference>
<dbReference type="EMBL" id="SMAL01000003">
    <property type="protein sequence ID" value="TCT15719.1"/>
    <property type="molecule type" value="Genomic_DNA"/>
</dbReference>
<name>A0A4R3MQ12_9FIRM</name>
<accession>A0A4R3MQ12</accession>
<keyword evidence="2" id="KW-1185">Reference proteome</keyword>
<organism evidence="1 2">
    <name type="scientific">Natranaerovirga pectinivora</name>
    <dbReference type="NCBI Taxonomy" id="682400"/>
    <lineage>
        <taxon>Bacteria</taxon>
        <taxon>Bacillati</taxon>
        <taxon>Bacillota</taxon>
        <taxon>Clostridia</taxon>
        <taxon>Lachnospirales</taxon>
        <taxon>Natranaerovirgaceae</taxon>
        <taxon>Natranaerovirga</taxon>
    </lineage>
</organism>
<evidence type="ECO:0000313" key="2">
    <source>
        <dbReference type="Proteomes" id="UP000294902"/>
    </source>
</evidence>
<protein>
    <recommendedName>
        <fullName evidence="3">DUF2225 domain-containing protein</fullName>
    </recommendedName>
</protein>
<dbReference type="Proteomes" id="UP000294902">
    <property type="component" value="Unassembled WGS sequence"/>
</dbReference>
<gene>
    <name evidence="1" type="ORF">EDC18_103431</name>
</gene>